<accession>A0A5A9PSH7</accession>
<name>A0A5A9PSH7_9TELE</name>
<keyword evidence="3" id="KW-1185">Reference proteome</keyword>
<evidence type="ECO:0000256" key="1">
    <source>
        <dbReference type="SAM" id="MobiDB-lite"/>
    </source>
</evidence>
<dbReference type="AlphaFoldDB" id="A0A5A9PSH7"/>
<sequence length="118" mass="13579">MPGSVENSDVDDHDPATAEAEAVLQRPRANLSPFTYLTPGEPYRMPHIDSFFQYILTPLPVTFNVHSISRERQGSAFPRPRKTERLVPQQDRQLRGTERRWSVRDRGEHVPQLPLTDC</sequence>
<gene>
    <name evidence="2" type="ORF">E1301_Tti003850</name>
</gene>
<proteinExistence type="predicted"/>
<feature type="compositionally biased region" description="Basic and acidic residues" evidence="1">
    <location>
        <begin position="92"/>
        <end position="109"/>
    </location>
</feature>
<protein>
    <submittedName>
        <fullName evidence="2">Uncharacterized protein</fullName>
    </submittedName>
</protein>
<evidence type="ECO:0000313" key="3">
    <source>
        <dbReference type="Proteomes" id="UP000324632"/>
    </source>
</evidence>
<feature type="region of interest" description="Disordered" evidence="1">
    <location>
        <begin position="70"/>
        <end position="118"/>
    </location>
</feature>
<organism evidence="2 3">
    <name type="scientific">Triplophysa tibetana</name>
    <dbReference type="NCBI Taxonomy" id="1572043"/>
    <lineage>
        <taxon>Eukaryota</taxon>
        <taxon>Metazoa</taxon>
        <taxon>Chordata</taxon>
        <taxon>Craniata</taxon>
        <taxon>Vertebrata</taxon>
        <taxon>Euteleostomi</taxon>
        <taxon>Actinopterygii</taxon>
        <taxon>Neopterygii</taxon>
        <taxon>Teleostei</taxon>
        <taxon>Ostariophysi</taxon>
        <taxon>Cypriniformes</taxon>
        <taxon>Nemacheilidae</taxon>
        <taxon>Triplophysa</taxon>
    </lineage>
</organism>
<dbReference type="EMBL" id="SOYY01000002">
    <property type="protein sequence ID" value="KAA0724582.1"/>
    <property type="molecule type" value="Genomic_DNA"/>
</dbReference>
<comment type="caution">
    <text evidence="2">The sequence shown here is derived from an EMBL/GenBank/DDBJ whole genome shotgun (WGS) entry which is preliminary data.</text>
</comment>
<reference evidence="2 3" key="1">
    <citation type="journal article" date="2019" name="Mol. Ecol. Resour.">
        <title>Chromosome-level genome assembly of Triplophysa tibetana, a fish adapted to the harsh high-altitude environment of the Tibetan Plateau.</title>
        <authorList>
            <person name="Yang X."/>
            <person name="Liu H."/>
            <person name="Ma Z."/>
            <person name="Zou Y."/>
            <person name="Zou M."/>
            <person name="Mao Y."/>
            <person name="Li X."/>
            <person name="Wang H."/>
            <person name="Chen T."/>
            <person name="Wang W."/>
            <person name="Yang R."/>
        </authorList>
    </citation>
    <scope>NUCLEOTIDE SEQUENCE [LARGE SCALE GENOMIC DNA]</scope>
    <source>
        <strain evidence="2">TTIB1903HZAU</strain>
        <tissue evidence="2">Muscle</tissue>
    </source>
</reference>
<dbReference type="Proteomes" id="UP000324632">
    <property type="component" value="Chromosome 2"/>
</dbReference>
<evidence type="ECO:0000313" key="2">
    <source>
        <dbReference type="EMBL" id="KAA0724582.1"/>
    </source>
</evidence>